<dbReference type="AlphaFoldDB" id="A0A5C4X2W8"/>
<accession>A0A5C4X2W8</accession>
<proteinExistence type="predicted"/>
<protein>
    <submittedName>
        <fullName evidence="1">Uncharacterized protein</fullName>
    </submittedName>
</protein>
<dbReference type="RefSeq" id="WP_139468047.1">
    <property type="nucleotide sequence ID" value="NZ_VDMQ01000003.1"/>
</dbReference>
<organism evidence="1 2">
    <name type="scientific">Brevibacterium sediminis</name>
    <dbReference type="NCBI Taxonomy" id="1857024"/>
    <lineage>
        <taxon>Bacteria</taxon>
        <taxon>Bacillati</taxon>
        <taxon>Actinomycetota</taxon>
        <taxon>Actinomycetes</taxon>
        <taxon>Micrococcales</taxon>
        <taxon>Brevibacteriaceae</taxon>
        <taxon>Brevibacterium</taxon>
    </lineage>
</organism>
<dbReference type="Proteomes" id="UP000314223">
    <property type="component" value="Unassembled WGS sequence"/>
</dbReference>
<evidence type="ECO:0000313" key="1">
    <source>
        <dbReference type="EMBL" id="TNM55908.1"/>
    </source>
</evidence>
<gene>
    <name evidence="1" type="ORF">FHQ09_06620</name>
</gene>
<sequence length="80" mass="8909">MKPIIEITAAHVGKQLRIVDQHLSIEGTLASLRVWSESEEIREAFGRLVKTMTALFVEVEVAGIDGTTQLTRQAEFEAIE</sequence>
<dbReference type="EMBL" id="VDMQ01000003">
    <property type="protein sequence ID" value="TNM55908.1"/>
    <property type="molecule type" value="Genomic_DNA"/>
</dbReference>
<evidence type="ECO:0000313" key="2">
    <source>
        <dbReference type="Proteomes" id="UP000314223"/>
    </source>
</evidence>
<comment type="caution">
    <text evidence="1">The sequence shown here is derived from an EMBL/GenBank/DDBJ whole genome shotgun (WGS) entry which is preliminary data.</text>
</comment>
<reference evidence="1 2" key="1">
    <citation type="submission" date="2019-06" db="EMBL/GenBank/DDBJ databases">
        <authorList>
            <person name="Mardanova A.M."/>
            <person name="Pudova D.S."/>
            <person name="Shagimardanova E.I."/>
            <person name="Gogoleva N.E."/>
            <person name="Lutfullin M.T."/>
            <person name="Hadieva G.F."/>
            <person name="Sharipova M.R."/>
        </authorList>
    </citation>
    <scope>NUCLEOTIDE SEQUENCE [LARGE SCALE GENOMIC DNA]</scope>
    <source>
        <strain evidence="1 2">MG-1</strain>
    </source>
</reference>
<name>A0A5C4X2W8_9MICO</name>